<comment type="caution">
    <text evidence="1">The sequence shown here is derived from an EMBL/GenBank/DDBJ whole genome shotgun (WGS) entry which is preliminary data.</text>
</comment>
<protein>
    <submittedName>
        <fullName evidence="1">Uncharacterized protein</fullName>
    </submittedName>
</protein>
<sequence>MMAFSLQPEPPTLGWKVKNRRKVGFLLPDSDKAWYGSDPMKVYKSSFTNMYSKLSLRQLKKSLTLAMLATG</sequence>
<organism evidence="1">
    <name type="scientific">Escherichia coli</name>
    <dbReference type="NCBI Taxonomy" id="562"/>
    <lineage>
        <taxon>Bacteria</taxon>
        <taxon>Pseudomonadati</taxon>
        <taxon>Pseudomonadota</taxon>
        <taxon>Gammaproteobacteria</taxon>
        <taxon>Enterobacterales</taxon>
        <taxon>Enterobacteriaceae</taxon>
        <taxon>Escherichia</taxon>
    </lineage>
</organism>
<proteinExistence type="predicted"/>
<accession>A0A790HM75</accession>
<reference evidence="1" key="2">
    <citation type="submission" date="2020-03" db="EMBL/GenBank/DDBJ databases">
        <authorList>
            <consortium name="NCBI Pathogen Detection Project"/>
        </authorList>
    </citation>
    <scope>NUCLEOTIDE SEQUENCE</scope>
    <source>
        <strain evidence="1">AMC_487</strain>
    </source>
</reference>
<dbReference type="EMBL" id="DABERK010000014">
    <property type="protein sequence ID" value="HAI5332735.1"/>
    <property type="molecule type" value="Genomic_DNA"/>
</dbReference>
<dbReference type="RefSeq" id="WP_059327890.1">
    <property type="nucleotide sequence ID" value="NZ_AP022298.1"/>
</dbReference>
<reference evidence="1" key="1">
    <citation type="journal article" date="2018" name="Genome Biol.">
        <title>SKESA: strategic k-mer extension for scrupulous assemblies.</title>
        <authorList>
            <person name="Souvorov A."/>
            <person name="Agarwala R."/>
            <person name="Lipman D.J."/>
        </authorList>
    </citation>
    <scope>NUCLEOTIDE SEQUENCE [LARGE SCALE GENOMIC DNA]</scope>
    <source>
        <strain evidence="1">AMC_487</strain>
    </source>
</reference>
<dbReference type="AlphaFoldDB" id="A0A790HM75"/>
<name>A0A790HM75_ECOLX</name>
<gene>
    <name evidence="1" type="ORF">HJQ60_002730</name>
</gene>
<evidence type="ECO:0000313" key="1">
    <source>
        <dbReference type="EMBL" id="HAI5332735.1"/>
    </source>
</evidence>
<dbReference type="Proteomes" id="UP000845800">
    <property type="component" value="Unassembled WGS sequence"/>
</dbReference>